<reference evidence="1 2" key="1">
    <citation type="submission" date="2024-04" db="EMBL/GenBank/DDBJ databases">
        <title>genome sequences of Mucor flavus KT1a and Helicostylum pulchrum KT1b strains isolated from the surface of a dry-aged beef.</title>
        <authorList>
            <person name="Toyotome T."/>
            <person name="Hosono M."/>
            <person name="Torimaru M."/>
            <person name="Fukuda K."/>
            <person name="Mikami N."/>
        </authorList>
    </citation>
    <scope>NUCLEOTIDE SEQUENCE [LARGE SCALE GENOMIC DNA]</scope>
    <source>
        <strain evidence="1 2">KT1a</strain>
    </source>
</reference>
<proteinExistence type="predicted"/>
<name>A0ABP9YZQ0_9FUNG</name>
<evidence type="ECO:0000313" key="2">
    <source>
        <dbReference type="Proteomes" id="UP001473302"/>
    </source>
</evidence>
<sequence length="83" mass="8930">MEKLGSISSEQSRQSIILANIEEQLRSAGPSFATPVPTSIATAATTTATDSNTADNITIAAPLYRLSPKSRFFIPVIYELNED</sequence>
<dbReference type="Proteomes" id="UP001473302">
    <property type="component" value="Unassembled WGS sequence"/>
</dbReference>
<gene>
    <name evidence="1" type="ORF">MFLAVUS_005774</name>
</gene>
<evidence type="ECO:0000313" key="1">
    <source>
        <dbReference type="EMBL" id="GAA5812323.1"/>
    </source>
</evidence>
<protein>
    <submittedName>
        <fullName evidence="1">Uncharacterized protein</fullName>
    </submittedName>
</protein>
<keyword evidence="2" id="KW-1185">Reference proteome</keyword>
<organism evidence="1 2">
    <name type="scientific">Mucor flavus</name>
    <dbReference type="NCBI Taxonomy" id="439312"/>
    <lineage>
        <taxon>Eukaryota</taxon>
        <taxon>Fungi</taxon>
        <taxon>Fungi incertae sedis</taxon>
        <taxon>Mucoromycota</taxon>
        <taxon>Mucoromycotina</taxon>
        <taxon>Mucoromycetes</taxon>
        <taxon>Mucorales</taxon>
        <taxon>Mucorineae</taxon>
        <taxon>Mucoraceae</taxon>
        <taxon>Mucor</taxon>
    </lineage>
</organism>
<accession>A0ABP9YZQ0</accession>
<dbReference type="EMBL" id="BAABUK010000012">
    <property type="protein sequence ID" value="GAA5812323.1"/>
    <property type="molecule type" value="Genomic_DNA"/>
</dbReference>
<comment type="caution">
    <text evidence="1">The sequence shown here is derived from an EMBL/GenBank/DDBJ whole genome shotgun (WGS) entry which is preliminary data.</text>
</comment>